<protein>
    <submittedName>
        <fullName evidence="2">Uncharacterized protein</fullName>
    </submittedName>
</protein>
<evidence type="ECO:0000313" key="3">
    <source>
        <dbReference type="Proteomes" id="UP001396334"/>
    </source>
</evidence>
<accession>A0ABR2S1J2</accession>
<name>A0ABR2S1J2_9ROSI</name>
<dbReference type="EMBL" id="JBBPBN010000018">
    <property type="protein sequence ID" value="KAK9018950.1"/>
    <property type="molecule type" value="Genomic_DNA"/>
</dbReference>
<dbReference type="PANTHER" id="PTHR38530">
    <property type="entry name" value="OS06G0468300 PROTEIN"/>
    <property type="match status" value="1"/>
</dbReference>
<evidence type="ECO:0000256" key="1">
    <source>
        <dbReference type="SAM" id="MobiDB-lite"/>
    </source>
</evidence>
<proteinExistence type="predicted"/>
<sequence>MESPRITISDGPSTSRKRLLSDCAKPKTPLSLGHPPLKKTRELPHLTECQACGSRSDNASSKNQIQTLYSEWRIVLLCPKCYHRVDSSQICSYCFKEASEDCFSCGKCKRSLHKACFLDYKSVPPWSYTVYGSEFTVCIDCWIPENIARKRGIFRRERNAKNPRVLEVKNGGAAKLLEDVVKEANPAMEDTVEAVIKARSVAVNKALMTHQVVELANSELEKCDDAELAFRLHRAMNSSPRISKNRNLSNDNSIDTLIAGSSRALSCLKQTEMVYARRRKKPAEMEPRDIVYACHRKKPVQMVYARRRKKACEILNEQCRNKFDEMVYVRRRRKPYKLVYKRRRKQSASKEKSDVEIGSKEREDGCSNLLSKSGIDINTSSDSKAYNYQDDSIVFDNMQSDGKLVQYLLTYSRKKTKWKGTPVSKTELLYDGYNLEITRVKRPPRLTSIFCLVLDCGLFVWVPGMLYYGNIHILDGNFTNDDPWVIDNTKGMVKSLNDYVFLAKRASCSPVLDNRPIFLQGQGEHDLS</sequence>
<comment type="caution">
    <text evidence="2">The sequence shown here is derived from an EMBL/GenBank/DDBJ whole genome shotgun (WGS) entry which is preliminary data.</text>
</comment>
<reference evidence="2 3" key="1">
    <citation type="journal article" date="2024" name="G3 (Bethesda)">
        <title>Genome assembly of Hibiscus sabdariffa L. provides insights into metabolisms of medicinal natural products.</title>
        <authorList>
            <person name="Kim T."/>
        </authorList>
    </citation>
    <scope>NUCLEOTIDE SEQUENCE [LARGE SCALE GENOMIC DNA]</scope>
    <source>
        <strain evidence="2">TK-2024</strain>
        <tissue evidence="2">Old leaves</tissue>
    </source>
</reference>
<gene>
    <name evidence="2" type="ORF">V6N11_033994</name>
</gene>
<feature type="compositionally biased region" description="Basic and acidic residues" evidence="1">
    <location>
        <begin position="348"/>
        <end position="359"/>
    </location>
</feature>
<feature type="region of interest" description="Disordered" evidence="1">
    <location>
        <begin position="340"/>
        <end position="359"/>
    </location>
</feature>
<keyword evidence="3" id="KW-1185">Reference proteome</keyword>
<evidence type="ECO:0000313" key="2">
    <source>
        <dbReference type="EMBL" id="KAK9018950.1"/>
    </source>
</evidence>
<organism evidence="2 3">
    <name type="scientific">Hibiscus sabdariffa</name>
    <name type="common">roselle</name>
    <dbReference type="NCBI Taxonomy" id="183260"/>
    <lineage>
        <taxon>Eukaryota</taxon>
        <taxon>Viridiplantae</taxon>
        <taxon>Streptophyta</taxon>
        <taxon>Embryophyta</taxon>
        <taxon>Tracheophyta</taxon>
        <taxon>Spermatophyta</taxon>
        <taxon>Magnoliopsida</taxon>
        <taxon>eudicotyledons</taxon>
        <taxon>Gunneridae</taxon>
        <taxon>Pentapetalae</taxon>
        <taxon>rosids</taxon>
        <taxon>malvids</taxon>
        <taxon>Malvales</taxon>
        <taxon>Malvaceae</taxon>
        <taxon>Malvoideae</taxon>
        <taxon>Hibiscus</taxon>
    </lineage>
</organism>
<dbReference type="Proteomes" id="UP001396334">
    <property type="component" value="Unassembled WGS sequence"/>
</dbReference>